<accession>A0A918RZB0</accession>
<sequence length="219" mass="24557">MWSHGEFNLDSAVKKTLFRPLLLREVLPSAILITVLGMLICWWLTNPWSLSGRLGVFALPAGLFAGILLYGACLWLTRSPWLDVPSVRQLNQLLHTLFQGFTWRDIMIVSLLAGVGEELLVRGALQSWLISITNPVVGIVMASIIFGCMHWLSYTYVIATFVLGVLFGLGLFFTESIVFVIAAHTAYDILAFYVIVKRPELLGLKTEENRNVLPIKEHI</sequence>
<protein>
    <recommendedName>
        <fullName evidence="2">CAAX prenyl protease 2/Lysostaphin resistance protein A-like domain-containing protein</fullName>
    </recommendedName>
</protein>
<reference evidence="3" key="1">
    <citation type="journal article" date="2014" name="Int. J. Syst. Evol. Microbiol.">
        <title>Complete genome sequence of Corynebacterium casei LMG S-19264T (=DSM 44701T), isolated from a smear-ripened cheese.</title>
        <authorList>
            <consortium name="US DOE Joint Genome Institute (JGI-PGF)"/>
            <person name="Walter F."/>
            <person name="Albersmeier A."/>
            <person name="Kalinowski J."/>
            <person name="Ruckert C."/>
        </authorList>
    </citation>
    <scope>NUCLEOTIDE SEQUENCE</scope>
    <source>
        <strain evidence="3">KCTC 12711</strain>
    </source>
</reference>
<feature type="domain" description="CAAX prenyl protease 2/Lysostaphin resistance protein A-like" evidence="2">
    <location>
        <begin position="103"/>
        <end position="189"/>
    </location>
</feature>
<proteinExistence type="predicted"/>
<reference evidence="3" key="2">
    <citation type="submission" date="2020-09" db="EMBL/GenBank/DDBJ databases">
        <authorList>
            <person name="Sun Q."/>
            <person name="Kim S."/>
        </authorList>
    </citation>
    <scope>NUCLEOTIDE SEQUENCE</scope>
    <source>
        <strain evidence="3">KCTC 12711</strain>
    </source>
</reference>
<evidence type="ECO:0000313" key="3">
    <source>
        <dbReference type="EMBL" id="GHA17205.1"/>
    </source>
</evidence>
<organism evidence="3 4">
    <name type="scientific">Arenicella chitinivorans</name>
    <dbReference type="NCBI Taxonomy" id="1329800"/>
    <lineage>
        <taxon>Bacteria</taxon>
        <taxon>Pseudomonadati</taxon>
        <taxon>Pseudomonadota</taxon>
        <taxon>Gammaproteobacteria</taxon>
        <taxon>Arenicellales</taxon>
        <taxon>Arenicellaceae</taxon>
        <taxon>Arenicella</taxon>
    </lineage>
</organism>
<feature type="transmembrane region" description="Helical" evidence="1">
    <location>
        <begin position="128"/>
        <end position="147"/>
    </location>
</feature>
<feature type="transmembrane region" description="Helical" evidence="1">
    <location>
        <begin position="154"/>
        <end position="171"/>
    </location>
</feature>
<dbReference type="GO" id="GO:0080120">
    <property type="term" value="P:CAAX-box protein maturation"/>
    <property type="evidence" value="ECO:0007669"/>
    <property type="project" value="UniProtKB-ARBA"/>
</dbReference>
<dbReference type="GO" id="GO:0004175">
    <property type="term" value="F:endopeptidase activity"/>
    <property type="evidence" value="ECO:0007669"/>
    <property type="project" value="UniProtKB-ARBA"/>
</dbReference>
<dbReference type="PANTHER" id="PTHR36435">
    <property type="entry name" value="SLR1288 PROTEIN"/>
    <property type="match status" value="1"/>
</dbReference>
<feature type="transmembrane region" description="Helical" evidence="1">
    <location>
        <begin position="57"/>
        <end position="76"/>
    </location>
</feature>
<gene>
    <name evidence="3" type="ORF">GCM10008090_28620</name>
</gene>
<dbReference type="InterPro" id="IPR003675">
    <property type="entry name" value="Rce1/LyrA-like_dom"/>
</dbReference>
<comment type="caution">
    <text evidence="3">The sequence shown here is derived from an EMBL/GenBank/DDBJ whole genome shotgun (WGS) entry which is preliminary data.</text>
</comment>
<evidence type="ECO:0000259" key="2">
    <source>
        <dbReference type="Pfam" id="PF02517"/>
    </source>
</evidence>
<keyword evidence="1" id="KW-0812">Transmembrane</keyword>
<feature type="transmembrane region" description="Helical" evidence="1">
    <location>
        <begin position="21"/>
        <end position="45"/>
    </location>
</feature>
<dbReference type="Proteomes" id="UP000614811">
    <property type="component" value="Unassembled WGS sequence"/>
</dbReference>
<feature type="transmembrane region" description="Helical" evidence="1">
    <location>
        <begin position="177"/>
        <end position="196"/>
    </location>
</feature>
<evidence type="ECO:0000256" key="1">
    <source>
        <dbReference type="SAM" id="Phobius"/>
    </source>
</evidence>
<name>A0A918RZB0_9GAMM</name>
<keyword evidence="4" id="KW-1185">Reference proteome</keyword>
<dbReference type="AlphaFoldDB" id="A0A918RZB0"/>
<dbReference type="Pfam" id="PF02517">
    <property type="entry name" value="Rce1-like"/>
    <property type="match status" value="1"/>
</dbReference>
<keyword evidence="1" id="KW-1133">Transmembrane helix</keyword>
<dbReference type="EMBL" id="BMXA01000006">
    <property type="protein sequence ID" value="GHA17205.1"/>
    <property type="molecule type" value="Genomic_DNA"/>
</dbReference>
<dbReference type="PANTHER" id="PTHR36435:SF1">
    <property type="entry name" value="CAAX AMINO TERMINAL PROTEASE FAMILY PROTEIN"/>
    <property type="match status" value="1"/>
</dbReference>
<evidence type="ECO:0000313" key="4">
    <source>
        <dbReference type="Proteomes" id="UP000614811"/>
    </source>
</evidence>
<dbReference type="InterPro" id="IPR052710">
    <property type="entry name" value="CAAX_protease"/>
</dbReference>
<keyword evidence="1" id="KW-0472">Membrane</keyword>